<feature type="region of interest" description="Disordered" evidence="1">
    <location>
        <begin position="178"/>
        <end position="197"/>
    </location>
</feature>
<feature type="region of interest" description="Disordered" evidence="1">
    <location>
        <begin position="295"/>
        <end position="326"/>
    </location>
</feature>
<sequence length="468" mass="47976">GVYSASGQVAARQWAKRMRALRLIADAQAGIKHGRHQFLSGLLHNLAQALADERAAISPKDLMEACGFSPGLDLFSEAKEDPGEGERQPVIAVNYLAAMISYLVQIGDELASLSEDGAPTETHNYFAVLRESPSAILPRLVLQKGSAEVAVRVAALMGTDVLQEILRSWLLPVYPPGAAESPERDGEPSRGLSSNMSSFSVGSATDGTFVPHRMNLAVLQPLAAQSSLRTALVAVHWVLQNANPPPSTGCEPEDRPPIAAEDIQEVAEFALEASQPFGPLHRWAESELRGLMPASAEEGESGGGPANGSTEGSSDAGGPVGPVPTTEETVQGLLRAGRVGEAVAAIDKAGGPPAALDGLLAEVAVTAAEAAQRPQPAAGGVGAKAGGKEPANGCGGGQAAVLAVRDAHGGQGARSGARAEAHALLEPGGGAGRGVALRLAPAHACRRGEWCRGHDDPDRKCCSAAAAL</sequence>
<organism evidence="2">
    <name type="scientific">Tetraselmis sp. GSL018</name>
    <dbReference type="NCBI Taxonomy" id="582737"/>
    <lineage>
        <taxon>Eukaryota</taxon>
        <taxon>Viridiplantae</taxon>
        <taxon>Chlorophyta</taxon>
        <taxon>core chlorophytes</taxon>
        <taxon>Chlorodendrophyceae</taxon>
        <taxon>Chlorodendrales</taxon>
        <taxon>Chlorodendraceae</taxon>
        <taxon>Tetraselmis</taxon>
    </lineage>
</organism>
<accession>A0A061QJF6</accession>
<proteinExistence type="predicted"/>
<dbReference type="EMBL" id="GBEZ01026490">
    <property type="protein sequence ID" value="JAC60727.1"/>
    <property type="molecule type" value="Transcribed_RNA"/>
</dbReference>
<dbReference type="PANTHER" id="PTHR35478:SF1">
    <property type="entry name" value="ZINC FINGER FYVE DOMAIN-CONTAINING PROTEIN 26"/>
    <property type="match status" value="1"/>
</dbReference>
<reference evidence="2" key="1">
    <citation type="submission" date="2014-05" db="EMBL/GenBank/DDBJ databases">
        <title>The transcriptome of the halophilic microalga Tetraselmis sp. GSL018 isolated from the Great Salt Lake, Utah.</title>
        <authorList>
            <person name="Jinkerson R.E."/>
            <person name="D'Adamo S."/>
            <person name="Posewitz M.C."/>
        </authorList>
    </citation>
    <scope>NUCLEOTIDE SEQUENCE</scope>
    <source>
        <strain evidence="2">GSL018</strain>
    </source>
</reference>
<feature type="non-terminal residue" evidence="2">
    <location>
        <position position="1"/>
    </location>
</feature>
<dbReference type="AlphaFoldDB" id="A0A061QJF6"/>
<name>A0A061QJF6_9CHLO</name>
<evidence type="ECO:0000313" key="2">
    <source>
        <dbReference type="EMBL" id="JAC60727.1"/>
    </source>
</evidence>
<gene>
    <name evidence="2" type="ORF">TSPGSL018_28173</name>
</gene>
<dbReference type="PANTHER" id="PTHR35478">
    <property type="entry name" value="ZINC FINGER FYVE DOMAIN PROTEIN"/>
    <property type="match status" value="1"/>
</dbReference>
<protein>
    <submittedName>
        <fullName evidence="2">Binding protein</fullName>
    </submittedName>
</protein>
<evidence type="ECO:0000256" key="1">
    <source>
        <dbReference type="SAM" id="MobiDB-lite"/>
    </source>
</evidence>